<comment type="subcellular location">
    <subcellularLocation>
        <location evidence="1">Cell membrane</location>
        <topology evidence="1">Multi-pass membrane protein</topology>
    </subcellularLocation>
</comment>
<feature type="transmembrane region" description="Helical" evidence="8">
    <location>
        <begin position="322"/>
        <end position="340"/>
    </location>
</feature>
<evidence type="ECO:0000256" key="7">
    <source>
        <dbReference type="ARBA" id="ARBA00023136"/>
    </source>
</evidence>
<proteinExistence type="inferred from homology"/>
<keyword evidence="5 8" id="KW-0812">Transmembrane</keyword>
<evidence type="ECO:0000256" key="1">
    <source>
        <dbReference type="ARBA" id="ARBA00004651"/>
    </source>
</evidence>
<accession>A0ABY4FH24</accession>
<evidence type="ECO:0000256" key="6">
    <source>
        <dbReference type="ARBA" id="ARBA00022989"/>
    </source>
</evidence>
<dbReference type="SUPFAM" id="SSF81345">
    <property type="entry name" value="ABC transporter involved in vitamin B12 uptake, BtuC"/>
    <property type="match status" value="1"/>
</dbReference>
<feature type="transmembrane region" description="Helical" evidence="8">
    <location>
        <begin position="21"/>
        <end position="42"/>
    </location>
</feature>
<dbReference type="PANTHER" id="PTHR30472:SF1">
    <property type="entry name" value="FE(3+) DICITRATE TRANSPORT SYSTEM PERMEASE PROTEIN FECC-RELATED"/>
    <property type="match status" value="1"/>
</dbReference>
<keyword evidence="7 8" id="KW-0472">Membrane</keyword>
<gene>
    <name evidence="9" type="ORF">MUN78_08890</name>
</gene>
<keyword evidence="10" id="KW-1185">Reference proteome</keyword>
<evidence type="ECO:0000256" key="8">
    <source>
        <dbReference type="SAM" id="Phobius"/>
    </source>
</evidence>
<feature type="transmembrane region" description="Helical" evidence="8">
    <location>
        <begin position="133"/>
        <end position="152"/>
    </location>
</feature>
<dbReference type="Pfam" id="PF01032">
    <property type="entry name" value="FecCD"/>
    <property type="match status" value="1"/>
</dbReference>
<feature type="transmembrane region" description="Helical" evidence="8">
    <location>
        <begin position="74"/>
        <end position="94"/>
    </location>
</feature>
<dbReference type="EMBL" id="CP095045">
    <property type="protein sequence ID" value="UOQ55830.1"/>
    <property type="molecule type" value="Genomic_DNA"/>
</dbReference>
<reference evidence="9 10" key="1">
    <citation type="submission" date="2022-04" db="EMBL/GenBank/DDBJ databases">
        <title>Leucobacter sp. isolated from rhizosphere of garlic.</title>
        <authorList>
            <person name="Won M."/>
            <person name="Lee C.-M."/>
            <person name="Woen H.-Y."/>
            <person name="Kwon S.-W."/>
        </authorList>
    </citation>
    <scope>NUCLEOTIDE SEQUENCE [LARGE SCALE GENOMIC DNA]</scope>
    <source>
        <strain evidence="9 10">H21R-40</strain>
    </source>
</reference>
<feature type="transmembrane region" description="Helical" evidence="8">
    <location>
        <begin position="164"/>
        <end position="185"/>
    </location>
</feature>
<evidence type="ECO:0000256" key="3">
    <source>
        <dbReference type="ARBA" id="ARBA00022448"/>
    </source>
</evidence>
<evidence type="ECO:0000256" key="4">
    <source>
        <dbReference type="ARBA" id="ARBA00022475"/>
    </source>
</evidence>
<dbReference type="Gene3D" id="1.10.3470.10">
    <property type="entry name" value="ABC transporter involved in vitamin B12 uptake, BtuC"/>
    <property type="match status" value="1"/>
</dbReference>
<feature type="transmembrane region" description="Helical" evidence="8">
    <location>
        <begin position="106"/>
        <end position="127"/>
    </location>
</feature>
<feature type="transmembrane region" description="Helical" evidence="8">
    <location>
        <begin position="239"/>
        <end position="262"/>
    </location>
</feature>
<name>A0ABY4FH24_9MICO</name>
<feature type="transmembrane region" description="Helical" evidence="8">
    <location>
        <begin position="268"/>
        <end position="287"/>
    </location>
</feature>
<dbReference type="InterPro" id="IPR000522">
    <property type="entry name" value="ABC_transptr_permease_BtuC"/>
</dbReference>
<comment type="similarity">
    <text evidence="2">Belongs to the binding-protein-dependent transport system permease family. FecCD subfamily.</text>
</comment>
<dbReference type="PANTHER" id="PTHR30472">
    <property type="entry name" value="FERRIC ENTEROBACTIN TRANSPORT SYSTEM PERMEASE PROTEIN"/>
    <property type="match status" value="1"/>
</dbReference>
<feature type="transmembrane region" description="Helical" evidence="8">
    <location>
        <begin position="294"/>
        <end position="316"/>
    </location>
</feature>
<protein>
    <submittedName>
        <fullName evidence="9">Iron ABC transporter permease</fullName>
    </submittedName>
</protein>
<keyword evidence="3" id="KW-0813">Transport</keyword>
<evidence type="ECO:0000256" key="5">
    <source>
        <dbReference type="ARBA" id="ARBA00022692"/>
    </source>
</evidence>
<organism evidence="9 10">
    <name type="scientific">Leucobacter allii</name>
    <dbReference type="NCBI Taxonomy" id="2932247"/>
    <lineage>
        <taxon>Bacteria</taxon>
        <taxon>Bacillati</taxon>
        <taxon>Actinomycetota</taxon>
        <taxon>Actinomycetes</taxon>
        <taxon>Micrococcales</taxon>
        <taxon>Microbacteriaceae</taxon>
        <taxon>Leucobacter</taxon>
    </lineage>
</organism>
<keyword evidence="4" id="KW-1003">Cell membrane</keyword>
<evidence type="ECO:0000313" key="10">
    <source>
        <dbReference type="Proteomes" id="UP000831786"/>
    </source>
</evidence>
<evidence type="ECO:0000256" key="2">
    <source>
        <dbReference type="ARBA" id="ARBA00007935"/>
    </source>
</evidence>
<evidence type="ECO:0000313" key="9">
    <source>
        <dbReference type="EMBL" id="UOQ55830.1"/>
    </source>
</evidence>
<dbReference type="Proteomes" id="UP000831786">
    <property type="component" value="Chromosome"/>
</dbReference>
<dbReference type="CDD" id="cd06550">
    <property type="entry name" value="TM_ABC_iron-siderophores_like"/>
    <property type="match status" value="1"/>
</dbReference>
<dbReference type="InterPro" id="IPR037294">
    <property type="entry name" value="ABC_BtuC-like"/>
</dbReference>
<feature type="transmembrane region" description="Helical" evidence="8">
    <location>
        <begin position="205"/>
        <end position="227"/>
    </location>
</feature>
<dbReference type="RefSeq" id="WP_244725868.1">
    <property type="nucleotide sequence ID" value="NZ_CP095045.1"/>
</dbReference>
<keyword evidence="6 8" id="KW-1133">Transmembrane helix</keyword>
<sequence>MIDTLPRRGEAGAGARTGIRLAAVLIGGLVVLLVATVLSLGIGSHVVPPRTVIDALTHFDPAQDDHLIVVRSRIPRALLCLVVGVGLAVAGAVMQALTRNPLAEPGLLGLNAGASLAVVVAISFFGVSELAGYLWFAFVGAAVAAVAVYALGTAHRSAATPARMALAGSAIAMAVGAVTTSILLSRESAYDQFRFWAVGSLQGRPLEVTGAVLPCVALGVAGALALIRPLNALALGDDAARALGASAPAIRLGGGLVVVLLAGAATAAAGPIGFVGLVAPHLVRLLVGSDHRALLPGTIVLGPAILMVADVLGRIVIAPAELPTAVAAALIGGPVFVALIRTNRRIAG</sequence>